<evidence type="ECO:0000256" key="7">
    <source>
        <dbReference type="ARBA" id="ARBA00023180"/>
    </source>
</evidence>
<dbReference type="InterPro" id="IPR013783">
    <property type="entry name" value="Ig-like_fold"/>
</dbReference>
<dbReference type="FunFam" id="2.60.40.10:FF:000088">
    <property type="entry name" value="Butyrophilin subfamily 1 member A1"/>
    <property type="match status" value="1"/>
</dbReference>
<dbReference type="GO" id="GO:0050863">
    <property type="term" value="P:regulation of T cell activation"/>
    <property type="evidence" value="ECO:0007669"/>
    <property type="project" value="UniProtKB-ARBA"/>
</dbReference>
<dbReference type="GeneTree" id="ENSGT01120000271914"/>
<dbReference type="GO" id="GO:0009897">
    <property type="term" value="C:external side of plasma membrane"/>
    <property type="evidence" value="ECO:0007669"/>
    <property type="project" value="TreeGrafter"/>
</dbReference>
<dbReference type="InterPro" id="IPR013106">
    <property type="entry name" value="Ig_V-set"/>
</dbReference>
<dbReference type="PROSITE" id="PS50835">
    <property type="entry name" value="IG_LIKE"/>
    <property type="match status" value="2"/>
</dbReference>
<dbReference type="GO" id="GO:0042110">
    <property type="term" value="P:T cell activation"/>
    <property type="evidence" value="ECO:0007669"/>
    <property type="project" value="UniProtKB-ARBA"/>
</dbReference>
<evidence type="ECO:0000256" key="3">
    <source>
        <dbReference type="ARBA" id="ARBA00022729"/>
    </source>
</evidence>
<dbReference type="InterPro" id="IPR007110">
    <property type="entry name" value="Ig-like_dom"/>
</dbReference>
<dbReference type="GO" id="GO:0005102">
    <property type="term" value="F:signaling receptor binding"/>
    <property type="evidence" value="ECO:0007669"/>
    <property type="project" value="TreeGrafter"/>
</dbReference>
<evidence type="ECO:0000256" key="2">
    <source>
        <dbReference type="ARBA" id="ARBA00022692"/>
    </source>
</evidence>
<keyword evidence="4" id="KW-1133">Transmembrane helix</keyword>
<sequence>MVLPCQLSPKTWPADMEVLWTKIEQTHNEAGYVNVHRYKDQPNLDTSGENYQNRTELFQQELRNGNVSLKLKTLHVADAGTYICFVKSPAWSHEVNTELQIAAVAPVFIDVLGPQGQGIGLACKSGGWFPKPELRWIGNKGQILALESKVGMTQDSDHLYSVLGQVTVPGGEASAAPIACVVRNNLLKTEQQSAIHLSGESPLTQEGVIEEEEG</sequence>
<reference evidence="12" key="2">
    <citation type="journal article" date="2013" name="Nat. Genet.">
        <title>The draft genomes of soft-shell turtle and green sea turtle yield insights into the development and evolution of the turtle-specific body plan.</title>
        <authorList>
            <person name="Wang Z."/>
            <person name="Pascual-Anaya J."/>
            <person name="Zadissa A."/>
            <person name="Li W."/>
            <person name="Niimura Y."/>
            <person name="Huang Z."/>
            <person name="Li C."/>
            <person name="White S."/>
            <person name="Xiong Z."/>
            <person name="Fang D."/>
            <person name="Wang B."/>
            <person name="Ming Y."/>
            <person name="Chen Y."/>
            <person name="Zheng Y."/>
            <person name="Kuraku S."/>
            <person name="Pignatelli M."/>
            <person name="Herrero J."/>
            <person name="Beal K."/>
            <person name="Nozawa M."/>
            <person name="Li Q."/>
            <person name="Wang J."/>
            <person name="Zhang H."/>
            <person name="Yu L."/>
            <person name="Shigenobu S."/>
            <person name="Wang J."/>
            <person name="Liu J."/>
            <person name="Flicek P."/>
            <person name="Searle S."/>
            <person name="Wang J."/>
            <person name="Kuratani S."/>
            <person name="Yin Y."/>
            <person name="Aken B."/>
            <person name="Zhang G."/>
            <person name="Irie N."/>
        </authorList>
    </citation>
    <scope>NUCLEOTIDE SEQUENCE [LARGE SCALE GENOMIC DNA]</scope>
    <source>
        <strain evidence="12">Daiwa-1</strain>
    </source>
</reference>
<accession>K7FEA3</accession>
<dbReference type="EMBL" id="AGCU01083894">
    <property type="status" value="NOT_ANNOTATED_CDS"/>
    <property type="molecule type" value="Genomic_DNA"/>
</dbReference>
<dbReference type="PANTHER" id="PTHR24100:SF130">
    <property type="entry name" value="BUTYROPHILIN-LIKE PROTEIN 9"/>
    <property type="match status" value="1"/>
</dbReference>
<dbReference type="Ensembl" id="ENSPSIT00000006400.1">
    <property type="protein sequence ID" value="ENSPSIP00000006363.1"/>
    <property type="gene ID" value="ENSPSIG00000005894.1"/>
</dbReference>
<reference evidence="11" key="3">
    <citation type="submission" date="2025-08" db="UniProtKB">
        <authorList>
            <consortium name="Ensembl"/>
        </authorList>
    </citation>
    <scope>IDENTIFICATION</scope>
</reference>
<dbReference type="PANTHER" id="PTHR24100">
    <property type="entry name" value="BUTYROPHILIN"/>
    <property type="match status" value="1"/>
</dbReference>
<dbReference type="GO" id="GO:1903037">
    <property type="term" value="P:regulation of leukocyte cell-cell adhesion"/>
    <property type="evidence" value="ECO:0007669"/>
    <property type="project" value="UniProtKB-ARBA"/>
</dbReference>
<dbReference type="InterPro" id="IPR053896">
    <property type="entry name" value="BTN3A2-like_Ig-C"/>
</dbReference>
<feature type="domain" description="Ig-like" evidence="10">
    <location>
        <begin position="1"/>
        <end position="102"/>
    </location>
</feature>
<evidence type="ECO:0000256" key="8">
    <source>
        <dbReference type="ARBA" id="ARBA00023319"/>
    </source>
</evidence>
<feature type="domain" description="Ig-like" evidence="10">
    <location>
        <begin position="106"/>
        <end position="196"/>
    </location>
</feature>
<keyword evidence="6" id="KW-1015">Disulfide bond</keyword>
<dbReference type="Gene3D" id="2.60.40.10">
    <property type="entry name" value="Immunoglobulins"/>
    <property type="match status" value="2"/>
</dbReference>
<keyword evidence="7" id="KW-0325">Glycoprotein</keyword>
<dbReference type="InterPro" id="IPR050504">
    <property type="entry name" value="IgSF_BTN/MOG"/>
</dbReference>
<evidence type="ECO:0000256" key="9">
    <source>
        <dbReference type="ARBA" id="ARBA00038221"/>
    </source>
</evidence>
<comment type="subcellular location">
    <subcellularLocation>
        <location evidence="1">Membrane</location>
    </subcellularLocation>
</comment>
<keyword evidence="2" id="KW-0812">Transmembrane</keyword>
<dbReference type="SUPFAM" id="SSF48726">
    <property type="entry name" value="Immunoglobulin"/>
    <property type="match status" value="2"/>
</dbReference>
<dbReference type="FunFam" id="2.60.40.10:FF:000142">
    <property type="entry name" value="V-set domain-containing T-cell activation inhibitor 1"/>
    <property type="match status" value="1"/>
</dbReference>
<reference evidence="12" key="1">
    <citation type="submission" date="2011-10" db="EMBL/GenBank/DDBJ databases">
        <authorList>
            <consortium name="Soft-shell Turtle Genome Consortium"/>
        </authorList>
    </citation>
    <scope>NUCLEOTIDE SEQUENCE [LARGE SCALE GENOMIC DNA]</scope>
    <source>
        <strain evidence="12">Daiwa-1</strain>
    </source>
</reference>
<dbReference type="Pfam" id="PF07686">
    <property type="entry name" value="V-set"/>
    <property type="match status" value="1"/>
</dbReference>
<dbReference type="GO" id="GO:0001817">
    <property type="term" value="P:regulation of cytokine production"/>
    <property type="evidence" value="ECO:0007669"/>
    <property type="project" value="TreeGrafter"/>
</dbReference>
<dbReference type="GO" id="GO:0050852">
    <property type="term" value="P:T cell receptor signaling pathway"/>
    <property type="evidence" value="ECO:0007669"/>
    <property type="project" value="TreeGrafter"/>
</dbReference>
<dbReference type="Pfam" id="PF22705">
    <property type="entry name" value="C2-set_3"/>
    <property type="match status" value="1"/>
</dbReference>
<evidence type="ECO:0000256" key="4">
    <source>
        <dbReference type="ARBA" id="ARBA00022989"/>
    </source>
</evidence>
<evidence type="ECO:0000313" key="11">
    <source>
        <dbReference type="Ensembl" id="ENSPSIP00000006363.1"/>
    </source>
</evidence>
<dbReference type="AlphaFoldDB" id="K7FEA3"/>
<dbReference type="OMA" id="QTHNEAG"/>
<evidence type="ECO:0000313" key="12">
    <source>
        <dbReference type="Proteomes" id="UP000007267"/>
    </source>
</evidence>
<name>K7FEA3_PELSI</name>
<dbReference type="Proteomes" id="UP000007267">
    <property type="component" value="Unassembled WGS sequence"/>
</dbReference>
<evidence type="ECO:0000256" key="6">
    <source>
        <dbReference type="ARBA" id="ARBA00023157"/>
    </source>
</evidence>
<evidence type="ECO:0000256" key="1">
    <source>
        <dbReference type="ARBA" id="ARBA00004370"/>
    </source>
</evidence>
<proteinExistence type="inferred from homology"/>
<evidence type="ECO:0000259" key="10">
    <source>
        <dbReference type="PROSITE" id="PS50835"/>
    </source>
</evidence>
<evidence type="ECO:0000256" key="5">
    <source>
        <dbReference type="ARBA" id="ARBA00023136"/>
    </source>
</evidence>
<keyword evidence="3" id="KW-0732">Signal</keyword>
<protein>
    <recommendedName>
        <fullName evidence="10">Ig-like domain-containing protein</fullName>
    </recommendedName>
</protein>
<dbReference type="HOGENOM" id="CLU_013137_8_4_1"/>
<dbReference type="eggNOG" id="ENOG502T7VJ">
    <property type="taxonomic scope" value="Eukaryota"/>
</dbReference>
<dbReference type="InterPro" id="IPR036179">
    <property type="entry name" value="Ig-like_dom_sf"/>
</dbReference>
<keyword evidence="8" id="KW-0393">Immunoglobulin domain</keyword>
<comment type="similarity">
    <text evidence="9">Belongs to the SKINT family.</text>
</comment>
<reference evidence="11" key="4">
    <citation type="submission" date="2025-09" db="UniProtKB">
        <authorList>
            <consortium name="Ensembl"/>
        </authorList>
    </citation>
    <scope>IDENTIFICATION</scope>
</reference>
<keyword evidence="12" id="KW-1185">Reference proteome</keyword>
<organism evidence="11 12">
    <name type="scientific">Pelodiscus sinensis</name>
    <name type="common">Chinese softshell turtle</name>
    <name type="synonym">Trionyx sinensis</name>
    <dbReference type="NCBI Taxonomy" id="13735"/>
    <lineage>
        <taxon>Eukaryota</taxon>
        <taxon>Metazoa</taxon>
        <taxon>Chordata</taxon>
        <taxon>Craniata</taxon>
        <taxon>Vertebrata</taxon>
        <taxon>Euteleostomi</taxon>
        <taxon>Archelosauria</taxon>
        <taxon>Testudinata</taxon>
        <taxon>Testudines</taxon>
        <taxon>Cryptodira</taxon>
        <taxon>Trionychia</taxon>
        <taxon>Trionychidae</taxon>
        <taxon>Pelodiscus</taxon>
    </lineage>
</organism>
<keyword evidence="5" id="KW-0472">Membrane</keyword>